<evidence type="ECO:0000256" key="4">
    <source>
        <dbReference type="ARBA" id="ARBA00022729"/>
    </source>
</evidence>
<dbReference type="GO" id="GO:0043171">
    <property type="term" value="P:peptide catabolic process"/>
    <property type="evidence" value="ECO:0007669"/>
    <property type="project" value="UniProtKB-UniRule"/>
</dbReference>
<dbReference type="AlphaFoldDB" id="A0A3N2RC87"/>
<dbReference type="InterPro" id="IPR043504">
    <property type="entry name" value="Peptidase_S1_PA_chymotrypsin"/>
</dbReference>
<dbReference type="PANTHER" id="PTHR38469">
    <property type="entry name" value="PERIPLASMIC PEPTIDASE SUBFAMILY S1B"/>
    <property type="match status" value="1"/>
</dbReference>
<reference evidence="7 8" key="1">
    <citation type="submission" date="2018-10" db="EMBL/GenBank/DDBJ databases">
        <title>The genome of Lysobacter enzymogenes OH11.</title>
        <authorList>
            <person name="Liu F."/>
            <person name="Zhao Y."/>
            <person name="Qian G."/>
            <person name="Chen Y."/>
            <person name="Xu H."/>
        </authorList>
    </citation>
    <scope>NUCLEOTIDE SEQUENCE [LARGE SCALE GENOMIC DNA]</scope>
    <source>
        <strain evidence="7 8">OH11</strain>
    </source>
</reference>
<name>A0A3N2RC87_LYSEN</name>
<dbReference type="SUPFAM" id="SSF50494">
    <property type="entry name" value="Trypsin-like serine proteases"/>
    <property type="match status" value="1"/>
</dbReference>
<keyword evidence="3 6" id="KW-0645">Protease</keyword>
<evidence type="ECO:0000313" key="7">
    <source>
        <dbReference type="EMBL" id="ROU05074.1"/>
    </source>
</evidence>
<dbReference type="RefSeq" id="WP_123649199.1">
    <property type="nucleotide sequence ID" value="NZ_RCTY01000049.1"/>
</dbReference>
<sequence length="718" mass="79090">MRPRVLALSLALCATAAQADEGMWMPSQLPDIARQLRAAGFKGDPADLADLTRAPMNAVVKVGGATGSFVSADGLVLTNHHVAFGVIQYNSKPERDLIGNGFVAADRAAELPANPDFRVLVTTGFDKVTERILQGARGKRGRAYYDAVDSASKTLVAECEREPGYRCSVANMYYGSDFYLIRQLELRDIRLVYAPPDSIGNYGEEIDNFVWPRHSGDFTLLRAYVGKDGKPADYSPDNVPYQPPSHLQIATDPVREGDYAMLAGYPGTTFRHRMASEFVQQVQWQLPSRVALYGKMIETIDAAAAGSADAKVSYAAQVKGFKNTLKRAQGELDGLRRSDAVRVRGEDEKAMLAWLDTQPDARAIRADIDAAQKVLDAGAATRERDQLLTAIRTQPQLLNAALTVQRLAQERAKPDAQRETGYQQRDEALIAGRLKQVQRRYREPVEKQLLAYLLLQYKRAAQGAQRVAEIERVFPGEDEAALKRSIDAVYAGTGFGEEAARLQAMQADAKALQASEDSLLKAAAALSPAFARIEEEGKAREGELLRLRPAYMRALIGYRRSQGRAVYPDANSTLRVSYGAVSSMDPRDGVRYRPLTTVQGIVEKHTGAKPFDAPQALREAIAKGDFGSTADPELKTQTVDFLTNLDTTGGNSGSPVLDAHGRLIGLNFDSNWEAVSASWMFDPRYKRAIHVDMRYLRWLLAKVYPAPYLLKEMQLPAQ</sequence>
<gene>
    <name evidence="7" type="ORF">D9T17_20600</name>
</gene>
<keyword evidence="6" id="KW-0720">Serine protease</keyword>
<comment type="function">
    <text evidence="6">Catalyzes the removal of dipeptides from the N-terminus of oligopeptides.</text>
</comment>
<evidence type="ECO:0000256" key="6">
    <source>
        <dbReference type="RuleBase" id="RU366067"/>
    </source>
</evidence>
<accession>A0A3N2RC87</accession>
<dbReference type="Proteomes" id="UP000275910">
    <property type="component" value="Unassembled WGS sequence"/>
</dbReference>
<evidence type="ECO:0000313" key="8">
    <source>
        <dbReference type="Proteomes" id="UP000275910"/>
    </source>
</evidence>
<dbReference type="Pfam" id="PF10459">
    <property type="entry name" value="Peptidase_S46"/>
    <property type="match status" value="1"/>
</dbReference>
<dbReference type="EC" id="3.4.14.-" evidence="6"/>
<comment type="similarity">
    <text evidence="1 6">Belongs to the peptidase S46 family.</text>
</comment>
<protein>
    <recommendedName>
        <fullName evidence="6">Dipeptidyl-peptidase</fullName>
        <ecNumber evidence="6">3.4.14.-</ecNumber>
    </recommendedName>
</protein>
<keyword evidence="2 6" id="KW-0031">Aminopeptidase</keyword>
<evidence type="ECO:0000256" key="3">
    <source>
        <dbReference type="ARBA" id="ARBA00022670"/>
    </source>
</evidence>
<dbReference type="FunFam" id="2.40.10.10:FF:000102">
    <property type="entry name" value="Dipeptidyl-peptidase 7"/>
    <property type="match status" value="1"/>
</dbReference>
<comment type="caution">
    <text evidence="7">The sequence shown here is derived from an EMBL/GenBank/DDBJ whole genome shotgun (WGS) entry which is preliminary data.</text>
</comment>
<dbReference type="PANTHER" id="PTHR38469:SF1">
    <property type="entry name" value="PERIPLASMIC PEPTIDASE SUBFAMILY S1B"/>
    <property type="match status" value="1"/>
</dbReference>
<dbReference type="InterPro" id="IPR019500">
    <property type="entry name" value="Pep_S46"/>
</dbReference>
<dbReference type="GO" id="GO:0070009">
    <property type="term" value="F:serine-type aminopeptidase activity"/>
    <property type="evidence" value="ECO:0007669"/>
    <property type="project" value="UniProtKB-UniRule"/>
</dbReference>
<dbReference type="EMBL" id="RCTY01000049">
    <property type="protein sequence ID" value="ROU05074.1"/>
    <property type="molecule type" value="Genomic_DNA"/>
</dbReference>
<feature type="signal peptide" evidence="6">
    <location>
        <begin position="1"/>
        <end position="19"/>
    </location>
</feature>
<dbReference type="GO" id="GO:0008239">
    <property type="term" value="F:dipeptidyl-peptidase activity"/>
    <property type="evidence" value="ECO:0007669"/>
    <property type="project" value="UniProtKB-UniRule"/>
</dbReference>
<dbReference type="Gene3D" id="2.40.10.10">
    <property type="entry name" value="Trypsin-like serine proteases"/>
    <property type="match status" value="1"/>
</dbReference>
<evidence type="ECO:0000256" key="5">
    <source>
        <dbReference type="ARBA" id="ARBA00022801"/>
    </source>
</evidence>
<feature type="chain" id="PRO_5023156141" description="Dipeptidyl-peptidase" evidence="6">
    <location>
        <begin position="20"/>
        <end position="718"/>
    </location>
</feature>
<dbReference type="GO" id="GO:0006508">
    <property type="term" value="P:proteolysis"/>
    <property type="evidence" value="ECO:0007669"/>
    <property type="project" value="UniProtKB-KW"/>
</dbReference>
<keyword evidence="4 6" id="KW-0732">Signal</keyword>
<dbReference type="InterPro" id="IPR009003">
    <property type="entry name" value="Peptidase_S1_PA"/>
</dbReference>
<proteinExistence type="inferred from homology"/>
<keyword evidence="5 6" id="KW-0378">Hydrolase</keyword>
<organism evidence="7 8">
    <name type="scientific">Lysobacter enzymogenes</name>
    <dbReference type="NCBI Taxonomy" id="69"/>
    <lineage>
        <taxon>Bacteria</taxon>
        <taxon>Pseudomonadati</taxon>
        <taxon>Pseudomonadota</taxon>
        <taxon>Gammaproteobacteria</taxon>
        <taxon>Lysobacterales</taxon>
        <taxon>Lysobacteraceae</taxon>
        <taxon>Lysobacter</taxon>
    </lineage>
</organism>
<evidence type="ECO:0000256" key="1">
    <source>
        <dbReference type="ARBA" id="ARBA00010491"/>
    </source>
</evidence>
<evidence type="ECO:0000256" key="2">
    <source>
        <dbReference type="ARBA" id="ARBA00022438"/>
    </source>
</evidence>